<name>A0AAE3QVI7_9BACT</name>
<protein>
    <recommendedName>
        <fullName evidence="3">DUF2383 domain-containing protein</fullName>
    </recommendedName>
</protein>
<evidence type="ECO:0000313" key="2">
    <source>
        <dbReference type="Proteomes" id="UP001241110"/>
    </source>
</evidence>
<dbReference type="Proteomes" id="UP001241110">
    <property type="component" value="Unassembled WGS sequence"/>
</dbReference>
<accession>A0AAE3QVI7</accession>
<dbReference type="RefSeq" id="WP_313985387.1">
    <property type="nucleotide sequence ID" value="NZ_JASJOR010000040.1"/>
</dbReference>
<proteinExistence type="predicted"/>
<dbReference type="EMBL" id="JASJOS010000014">
    <property type="protein sequence ID" value="MDJ1484280.1"/>
    <property type="molecule type" value="Genomic_DNA"/>
</dbReference>
<organism evidence="1 2">
    <name type="scientific">Xanthocytophaga flava</name>
    <dbReference type="NCBI Taxonomy" id="3048013"/>
    <lineage>
        <taxon>Bacteria</taxon>
        <taxon>Pseudomonadati</taxon>
        <taxon>Bacteroidota</taxon>
        <taxon>Cytophagia</taxon>
        <taxon>Cytophagales</taxon>
        <taxon>Rhodocytophagaceae</taxon>
        <taxon>Xanthocytophaga</taxon>
    </lineage>
</organism>
<dbReference type="InterPro" id="IPR012347">
    <property type="entry name" value="Ferritin-like"/>
</dbReference>
<gene>
    <name evidence="1" type="ORF">QNI16_27535</name>
</gene>
<sequence>METMNLTSSVPSSETTDHTLTPLTEVMDLHKIRAALYTKIAATTDDSLMKTFFQRMATSSRRFRTELTLFSGKSSDMITEKVIKRIENIWSDAGQYLQQNNMAGLLQTWNLLEEVMIDAYLKVAANSGVRGNFRKVILKQIDSIRKDRNVYRFVESIFLQKMQPTA</sequence>
<evidence type="ECO:0000313" key="1">
    <source>
        <dbReference type="EMBL" id="MDJ1484280.1"/>
    </source>
</evidence>
<evidence type="ECO:0008006" key="3">
    <source>
        <dbReference type="Google" id="ProtNLM"/>
    </source>
</evidence>
<reference evidence="1" key="1">
    <citation type="submission" date="2023-05" db="EMBL/GenBank/DDBJ databases">
        <authorList>
            <person name="Zhang X."/>
        </authorList>
    </citation>
    <scope>NUCLEOTIDE SEQUENCE</scope>
    <source>
        <strain evidence="1">YF14B1</strain>
    </source>
</reference>
<dbReference type="AlphaFoldDB" id="A0AAE3QVI7"/>
<comment type="caution">
    <text evidence="1">The sequence shown here is derived from an EMBL/GenBank/DDBJ whole genome shotgun (WGS) entry which is preliminary data.</text>
</comment>
<dbReference type="Gene3D" id="1.20.1260.10">
    <property type="match status" value="1"/>
</dbReference>